<feature type="region of interest" description="Disordered" evidence="1">
    <location>
        <begin position="331"/>
        <end position="368"/>
    </location>
</feature>
<dbReference type="EMBL" id="LHPG02000018">
    <property type="protein sequence ID" value="PRW33028.1"/>
    <property type="molecule type" value="Genomic_DNA"/>
</dbReference>
<dbReference type="OrthoDB" id="5945460at2759"/>
<name>A0A2P6TFY8_CHLSO</name>
<feature type="compositionally biased region" description="Gly residues" evidence="1">
    <location>
        <begin position="354"/>
        <end position="368"/>
    </location>
</feature>
<comment type="caution">
    <text evidence="2">The sequence shown here is derived from an EMBL/GenBank/DDBJ whole genome shotgun (WGS) entry which is preliminary data.</text>
</comment>
<dbReference type="SUPFAM" id="SSF54197">
    <property type="entry name" value="HIT-like"/>
    <property type="match status" value="1"/>
</dbReference>
<evidence type="ECO:0000313" key="3">
    <source>
        <dbReference type="Proteomes" id="UP000239899"/>
    </source>
</evidence>
<dbReference type="AlphaFoldDB" id="A0A2P6TFY8"/>
<protein>
    <recommendedName>
        <fullName evidence="4">Galactose-1-phosphate uridylyltransferase</fullName>
    </recommendedName>
</protein>
<sequence length="430" mass="45968">MAVAPARYASVFELAKHLPNTAAFNRIFEVQQGYPRCKATPQLQQKYGVPVDNTQHVLRISNRVTLAQCWFNEARTRKPQTFATAASEAAAFDATGGGENCDFCRWQELTAEDTWGRVEGPHAVSASNLFKYSQPCQGVVLFKHHDPLQFNLEQLQDLVNVSQGWFQSAAEHEAERDAAIGLPRRTLHPLLVWNALPRGGASQYHGHAQVLLSEAQFPFLQQEREAVEAYDLTHGSMSRGYYQDVLAAHADCGLLLREGQEGDYAFAFPSLSPWKDMEVCVHGSSMASPAFQRLLYTALRALIDELGVATFNAAIYNIDLAAPGGSGSASGSSVVSGMGGSTPSTPSSSSSGGSASGGSAGLGMGPPGGYAHPRGMALPVVARVVSRGKLSNLASDFGGLEVFGGASIGHTDPCRVAEALRQVQEMLPPM</sequence>
<dbReference type="Proteomes" id="UP000239899">
    <property type="component" value="Unassembled WGS sequence"/>
</dbReference>
<feature type="compositionally biased region" description="Low complexity" evidence="1">
    <location>
        <begin position="331"/>
        <end position="353"/>
    </location>
</feature>
<reference evidence="2 3" key="1">
    <citation type="journal article" date="2018" name="Plant J.">
        <title>Genome sequences of Chlorella sorokiniana UTEX 1602 and Micractinium conductrix SAG 241.80: implications to maltose excretion by a green alga.</title>
        <authorList>
            <person name="Arriola M.B."/>
            <person name="Velmurugan N."/>
            <person name="Zhang Y."/>
            <person name="Plunkett M.H."/>
            <person name="Hondzo H."/>
            <person name="Barney B.M."/>
        </authorList>
    </citation>
    <scope>NUCLEOTIDE SEQUENCE [LARGE SCALE GENOMIC DNA]</scope>
    <source>
        <strain evidence="3">UTEX 1602</strain>
    </source>
</reference>
<proteinExistence type="predicted"/>
<evidence type="ECO:0000313" key="2">
    <source>
        <dbReference type="EMBL" id="PRW33028.1"/>
    </source>
</evidence>
<dbReference type="InterPro" id="IPR036265">
    <property type="entry name" value="HIT-like_sf"/>
</dbReference>
<organism evidence="2 3">
    <name type="scientific">Chlorella sorokiniana</name>
    <name type="common">Freshwater green alga</name>
    <dbReference type="NCBI Taxonomy" id="3076"/>
    <lineage>
        <taxon>Eukaryota</taxon>
        <taxon>Viridiplantae</taxon>
        <taxon>Chlorophyta</taxon>
        <taxon>core chlorophytes</taxon>
        <taxon>Trebouxiophyceae</taxon>
        <taxon>Chlorellales</taxon>
        <taxon>Chlorellaceae</taxon>
        <taxon>Chlorella clade</taxon>
        <taxon>Chlorella</taxon>
    </lineage>
</organism>
<evidence type="ECO:0000256" key="1">
    <source>
        <dbReference type="SAM" id="MobiDB-lite"/>
    </source>
</evidence>
<gene>
    <name evidence="2" type="ORF">C2E21_8036</name>
</gene>
<keyword evidence="3" id="KW-1185">Reference proteome</keyword>
<accession>A0A2P6TFY8</accession>
<evidence type="ECO:0008006" key="4">
    <source>
        <dbReference type="Google" id="ProtNLM"/>
    </source>
</evidence>